<dbReference type="GO" id="GO:0005829">
    <property type="term" value="C:cytosol"/>
    <property type="evidence" value="ECO:0007669"/>
    <property type="project" value="TreeGrafter"/>
</dbReference>
<dbReference type="PANTHER" id="PTHR30624:SF4">
    <property type="entry name" value="METALLOPROTEASE TLDD"/>
    <property type="match status" value="1"/>
</dbReference>
<keyword evidence="3" id="KW-0378">Hydrolase</keyword>
<keyword evidence="9" id="KW-1185">Reference proteome</keyword>
<accession>A0A0F3GZH6</accession>
<organism evidence="8 9">
    <name type="scientific">Candidatus Magnetobacterium bavaricum</name>
    <dbReference type="NCBI Taxonomy" id="29290"/>
    <lineage>
        <taxon>Bacteria</taxon>
        <taxon>Pseudomonadati</taxon>
        <taxon>Nitrospirota</taxon>
        <taxon>Thermodesulfovibrionia</taxon>
        <taxon>Thermodesulfovibrionales</taxon>
        <taxon>Candidatus Magnetobacteriaceae</taxon>
        <taxon>Candidatus Magnetobacterium</taxon>
    </lineage>
</organism>
<dbReference type="Proteomes" id="UP000033423">
    <property type="component" value="Unassembled WGS sequence"/>
</dbReference>
<dbReference type="InterPro" id="IPR045570">
    <property type="entry name" value="Metalloprtase-TldD/E_cen_dom"/>
</dbReference>
<keyword evidence="2 8" id="KW-0645">Protease</keyword>
<dbReference type="Gene3D" id="3.30.2290.10">
    <property type="entry name" value="PmbA/TldD superfamily"/>
    <property type="match status" value="1"/>
</dbReference>
<proteinExistence type="inferred from homology"/>
<dbReference type="GO" id="GO:0006508">
    <property type="term" value="P:proteolysis"/>
    <property type="evidence" value="ECO:0007669"/>
    <property type="project" value="UniProtKB-KW"/>
</dbReference>
<dbReference type="PIRSF" id="PIRSF004919">
    <property type="entry name" value="TldD"/>
    <property type="match status" value="1"/>
</dbReference>
<dbReference type="InterPro" id="IPR025502">
    <property type="entry name" value="TldD"/>
</dbReference>
<comment type="caution">
    <text evidence="8">The sequence shown here is derived from an EMBL/GenBank/DDBJ whole genome shotgun (WGS) entry which is preliminary data.</text>
</comment>
<dbReference type="AlphaFoldDB" id="A0A0F3GZH6"/>
<evidence type="ECO:0000313" key="9">
    <source>
        <dbReference type="Proteomes" id="UP000033423"/>
    </source>
</evidence>
<dbReference type="Pfam" id="PF19290">
    <property type="entry name" value="PmbA_TldD_2nd"/>
    <property type="match status" value="1"/>
</dbReference>
<gene>
    <name evidence="8" type="ORF">MBAV_001703</name>
</gene>
<dbReference type="InterPro" id="IPR051463">
    <property type="entry name" value="Peptidase_U62_metallo"/>
</dbReference>
<name>A0A0F3GZH6_9BACT</name>
<dbReference type="InterPro" id="IPR045569">
    <property type="entry name" value="Metalloprtase-TldD/E_C"/>
</dbReference>
<dbReference type="SUPFAM" id="SSF111283">
    <property type="entry name" value="Putative modulator of DNA gyrase, PmbA/TldD"/>
    <property type="match status" value="1"/>
</dbReference>
<evidence type="ECO:0000259" key="6">
    <source>
        <dbReference type="Pfam" id="PF19289"/>
    </source>
</evidence>
<dbReference type="EMBL" id="LACI01000737">
    <property type="protein sequence ID" value="KJU86108.1"/>
    <property type="molecule type" value="Genomic_DNA"/>
</dbReference>
<evidence type="ECO:0000313" key="8">
    <source>
        <dbReference type="EMBL" id="KJU86108.1"/>
    </source>
</evidence>
<feature type="domain" description="Metalloprotease TldD/E N-terminal" evidence="5">
    <location>
        <begin position="32"/>
        <end position="91"/>
    </location>
</feature>
<dbReference type="PATRIC" id="fig|29290.4.peg.2258"/>
<evidence type="ECO:0000256" key="2">
    <source>
        <dbReference type="ARBA" id="ARBA00022670"/>
    </source>
</evidence>
<dbReference type="InterPro" id="IPR002510">
    <property type="entry name" value="Metalloprtase-TldD/E_N"/>
</dbReference>
<feature type="domain" description="Metalloprotease TldD/E central" evidence="7">
    <location>
        <begin position="120"/>
        <end position="229"/>
    </location>
</feature>
<evidence type="ECO:0000256" key="1">
    <source>
        <dbReference type="ARBA" id="ARBA00005836"/>
    </source>
</evidence>
<evidence type="ECO:0000256" key="3">
    <source>
        <dbReference type="ARBA" id="ARBA00022801"/>
    </source>
</evidence>
<feature type="domain" description="Metalloprotease TldD/E C-terminal" evidence="6">
    <location>
        <begin position="237"/>
        <end position="468"/>
    </location>
</feature>
<reference evidence="8 9" key="1">
    <citation type="submission" date="2015-02" db="EMBL/GenBank/DDBJ databases">
        <title>Single-cell genomics of uncultivated deep-branching MTB reveals a conserved set of magnetosome genes.</title>
        <authorList>
            <person name="Kolinko S."/>
            <person name="Richter M."/>
            <person name="Glockner F.O."/>
            <person name="Brachmann A."/>
            <person name="Schuler D."/>
        </authorList>
    </citation>
    <scope>NUCLEOTIDE SEQUENCE [LARGE SCALE GENOMIC DNA]</scope>
    <source>
        <strain evidence="8">TM-1</strain>
    </source>
</reference>
<dbReference type="InterPro" id="IPR035068">
    <property type="entry name" value="TldD/PmbA_N"/>
</dbReference>
<evidence type="ECO:0000259" key="5">
    <source>
        <dbReference type="Pfam" id="PF01523"/>
    </source>
</evidence>
<dbReference type="Pfam" id="PF01523">
    <property type="entry name" value="PmbA_TldD_1st"/>
    <property type="match status" value="1"/>
</dbReference>
<dbReference type="InterPro" id="IPR036059">
    <property type="entry name" value="TldD/PmbA_sf"/>
</dbReference>
<keyword evidence="4" id="KW-0482">Metalloprotease</keyword>
<dbReference type="FunFam" id="3.30.2290.10:FF:000003">
    <property type="entry name" value="Zinc-dependent protease, TldD/PmbA family"/>
    <property type="match status" value="1"/>
</dbReference>
<comment type="similarity">
    <text evidence="1">Belongs to the peptidase U62 family.</text>
</comment>
<protein>
    <submittedName>
        <fullName evidence="8">Protease TldD</fullName>
    </submittedName>
</protein>
<dbReference type="Pfam" id="PF19289">
    <property type="entry name" value="PmbA_TldD_3rd"/>
    <property type="match status" value="1"/>
</dbReference>
<dbReference type="PANTHER" id="PTHR30624">
    <property type="entry name" value="UNCHARACTERIZED PROTEIN TLDD AND PMBA"/>
    <property type="match status" value="1"/>
</dbReference>
<evidence type="ECO:0000256" key="4">
    <source>
        <dbReference type="ARBA" id="ARBA00023049"/>
    </source>
</evidence>
<sequence length="470" mass="50755">MQNNKETHMYMLNEGICSELLKTALSFGGEYADVYFEDKTPLSITMEDQRIEKISTGRECGVGIRVIFGHRTAYAYTNDMTRESLHECALTVSKAVRQNTAGTVADLTRLRPTVNYVVLYPPETVPMEKKIALIHRANSAVRKVSDKIVQVSVSYMDSTRNVLIANSVGNLCEDKRVQTLFVINVIVKEADVIQTGYETIGAGMGFELFDDITVESVALKAALRALGMLRARRVSGGRMPVVISSEAGGTMIHEAIGHGLEADLAQQGLSVYSDKKGQLIASPLVTVIDDATIAGKRGSFAFDDEATPCQRNVLVQDGVITQYMYDRLTAMRDGVQSTGNGRRQSYQSRPIPRMTNTYLASGNSPVDDIIKSTHGGLFVKKMGGGQVNTVTGDFVFDVQEGFLIKDGMIDEPVRGATLCGNGPAVLNCIDMIGSDLGFAIGTCGKDGQGVPVSDAMPTVRIPDIVVGGEV</sequence>
<evidence type="ECO:0000259" key="7">
    <source>
        <dbReference type="Pfam" id="PF19290"/>
    </source>
</evidence>
<dbReference type="GO" id="GO:0008237">
    <property type="term" value="F:metallopeptidase activity"/>
    <property type="evidence" value="ECO:0007669"/>
    <property type="project" value="UniProtKB-KW"/>
</dbReference>